<reference evidence="2 3" key="1">
    <citation type="submission" date="2019-05" db="EMBL/GenBank/DDBJ databases">
        <title>Dyadobacter AR-3-8 sp. nov., isolated from arctic soil.</title>
        <authorList>
            <person name="Chaudhary D.K."/>
        </authorList>
    </citation>
    <scope>NUCLEOTIDE SEQUENCE [LARGE SCALE GENOMIC DNA]</scope>
    <source>
        <strain evidence="2 3">AR-3-8</strain>
    </source>
</reference>
<dbReference type="AlphaFoldDB" id="A0A4V6BHT8"/>
<dbReference type="PROSITE" id="PS01124">
    <property type="entry name" value="HTH_ARAC_FAMILY_2"/>
    <property type="match status" value="1"/>
</dbReference>
<sequence>MVEIFQNIRKIYDFVLPFEELADFIEFFAESSTELTRRHFENECFTVKMFASWTPTFYINLGSPYYIDLAKHRYLVKADQDILVLRNSTIERINQPFDNIFTVKFYPGGLEAILGLSQLGVVDKVINLKGILPDSLLVKMKHAINFTERVELMQCFLLNSFRKRRNNDHYLAMVRDAIGEYHAADFQLNTSAVAERLFITSKTINRYFHRVVGVSPKSYFSILRARNALSHFIDSEKQFEPDDYGYYDMSHFYKDQMKFTGQKLKEQGI</sequence>
<dbReference type="Proteomes" id="UP000304900">
    <property type="component" value="Unassembled WGS sequence"/>
</dbReference>
<dbReference type="EMBL" id="SZVO01000018">
    <property type="protein sequence ID" value="TKT87633.1"/>
    <property type="molecule type" value="Genomic_DNA"/>
</dbReference>
<comment type="caution">
    <text evidence="2">The sequence shown here is derived from an EMBL/GenBank/DDBJ whole genome shotgun (WGS) entry which is preliminary data.</text>
</comment>
<dbReference type="InterPro" id="IPR018060">
    <property type="entry name" value="HTH_AraC"/>
</dbReference>
<dbReference type="Gene3D" id="1.10.10.60">
    <property type="entry name" value="Homeodomain-like"/>
    <property type="match status" value="1"/>
</dbReference>
<feature type="domain" description="HTH araC/xylS-type" evidence="1">
    <location>
        <begin position="168"/>
        <end position="261"/>
    </location>
</feature>
<name>A0A4V6BHT8_9BACT</name>
<protein>
    <submittedName>
        <fullName evidence="2">AraC family transcriptional regulator</fullName>
    </submittedName>
</protein>
<evidence type="ECO:0000313" key="2">
    <source>
        <dbReference type="EMBL" id="TKT87633.1"/>
    </source>
</evidence>
<organism evidence="2 3">
    <name type="scientific">Dyadobacter frigoris</name>
    <dbReference type="NCBI Taxonomy" id="2576211"/>
    <lineage>
        <taxon>Bacteria</taxon>
        <taxon>Pseudomonadati</taxon>
        <taxon>Bacteroidota</taxon>
        <taxon>Cytophagia</taxon>
        <taxon>Cytophagales</taxon>
        <taxon>Spirosomataceae</taxon>
        <taxon>Dyadobacter</taxon>
    </lineage>
</organism>
<dbReference type="OrthoDB" id="935959at2"/>
<dbReference type="GO" id="GO:0043565">
    <property type="term" value="F:sequence-specific DNA binding"/>
    <property type="evidence" value="ECO:0007669"/>
    <property type="project" value="InterPro"/>
</dbReference>
<dbReference type="GO" id="GO:0003700">
    <property type="term" value="F:DNA-binding transcription factor activity"/>
    <property type="evidence" value="ECO:0007669"/>
    <property type="project" value="InterPro"/>
</dbReference>
<keyword evidence="3" id="KW-1185">Reference proteome</keyword>
<accession>A0A4V6BHT8</accession>
<gene>
    <name evidence="2" type="ORF">FDK13_29025</name>
</gene>
<evidence type="ECO:0000313" key="3">
    <source>
        <dbReference type="Proteomes" id="UP000304900"/>
    </source>
</evidence>
<proteinExistence type="predicted"/>
<evidence type="ECO:0000259" key="1">
    <source>
        <dbReference type="PROSITE" id="PS01124"/>
    </source>
</evidence>